<dbReference type="eggNOG" id="KOG1698">
    <property type="taxonomic scope" value="Eukaryota"/>
</dbReference>
<dbReference type="GeneID" id="30063300"/>
<dbReference type="KEGG" id="fvr:FVEG_05293"/>
<protein>
    <recommendedName>
        <fullName evidence="7">Ribosomal protein L19</fullName>
    </recommendedName>
</protein>
<dbReference type="PANTHER" id="PTHR15680">
    <property type="entry name" value="RIBOSOMAL PROTEIN L19"/>
    <property type="match status" value="1"/>
</dbReference>
<evidence type="ECO:0000313" key="5">
    <source>
        <dbReference type="EMBL" id="EWG44112.1"/>
    </source>
</evidence>
<dbReference type="GO" id="GO:0003735">
    <property type="term" value="F:structural constituent of ribosome"/>
    <property type="evidence" value="ECO:0007669"/>
    <property type="project" value="InterPro"/>
</dbReference>
<keyword evidence="6" id="KW-1185">Reference proteome</keyword>
<feature type="region of interest" description="Disordered" evidence="4">
    <location>
        <begin position="232"/>
        <end position="254"/>
    </location>
</feature>
<dbReference type="SUPFAM" id="SSF50104">
    <property type="entry name" value="Translation proteins SH3-like domain"/>
    <property type="match status" value="1"/>
</dbReference>
<feature type="compositionally biased region" description="Basic residues" evidence="4">
    <location>
        <begin position="242"/>
        <end position="254"/>
    </location>
</feature>
<dbReference type="InterPro" id="IPR008991">
    <property type="entry name" value="Translation_prot_SH3-like_sf"/>
</dbReference>
<dbReference type="Gene3D" id="2.30.30.790">
    <property type="match status" value="1"/>
</dbReference>
<dbReference type="GO" id="GO:0006412">
    <property type="term" value="P:translation"/>
    <property type="evidence" value="ECO:0007669"/>
    <property type="project" value="InterPro"/>
</dbReference>
<dbReference type="PANTHER" id="PTHR15680:SF9">
    <property type="entry name" value="LARGE RIBOSOMAL SUBUNIT PROTEIN BL19M"/>
    <property type="match status" value="1"/>
</dbReference>
<dbReference type="InterPro" id="IPR001857">
    <property type="entry name" value="Ribosomal_bL19"/>
</dbReference>
<keyword evidence="2" id="KW-0689">Ribosomal protein</keyword>
<evidence type="ECO:0000313" key="6">
    <source>
        <dbReference type="Proteomes" id="UP000009096"/>
    </source>
</evidence>
<evidence type="ECO:0000256" key="2">
    <source>
        <dbReference type="ARBA" id="ARBA00022980"/>
    </source>
</evidence>
<sequence>MRVAPEILAPVSTSTTCIIAIVQFTMNVTVVGRPVGCLKSALRRARLLRTFERRVSSAAVEPVPKSIPNAFSAEQRADLAKVSKFHIYPRVPSIRTTHPDPMPALLQKQLAKLDPTGARTRLFSREHADSAKVGDVLMVTTKGGEPFAGAFLQIRRRGQDTAIQLRGQMMKVGVEMWFKIYSPTVTGIDIIWRRPKRARRARLTYMRKPKHDMGSVDQMVFAWKKERYTLRSRATQSGKPSGRQHAKILGQKKK</sequence>
<dbReference type="AlphaFoldDB" id="W7MH33"/>
<evidence type="ECO:0000256" key="1">
    <source>
        <dbReference type="ARBA" id="ARBA00005781"/>
    </source>
</evidence>
<accession>W7MH33</accession>
<dbReference type="VEuPathDB" id="FungiDB:FVEG_05293"/>
<reference evidence="5 6" key="1">
    <citation type="journal article" date="2010" name="Nature">
        <title>Comparative genomics reveals mobile pathogenicity chromosomes in Fusarium.</title>
        <authorList>
            <person name="Ma L.J."/>
            <person name="van der Does H.C."/>
            <person name="Borkovich K.A."/>
            <person name="Coleman J.J."/>
            <person name="Daboussi M.J."/>
            <person name="Di Pietro A."/>
            <person name="Dufresne M."/>
            <person name="Freitag M."/>
            <person name="Grabherr M."/>
            <person name="Henrissat B."/>
            <person name="Houterman P.M."/>
            <person name="Kang S."/>
            <person name="Shim W.B."/>
            <person name="Woloshuk C."/>
            <person name="Xie X."/>
            <person name="Xu J.R."/>
            <person name="Antoniw J."/>
            <person name="Baker S.E."/>
            <person name="Bluhm B.H."/>
            <person name="Breakspear A."/>
            <person name="Brown D.W."/>
            <person name="Butchko R.A."/>
            <person name="Chapman S."/>
            <person name="Coulson R."/>
            <person name="Coutinho P.M."/>
            <person name="Danchin E.G."/>
            <person name="Diener A."/>
            <person name="Gale L.R."/>
            <person name="Gardiner D.M."/>
            <person name="Goff S."/>
            <person name="Hammond-Kosack K.E."/>
            <person name="Hilburn K."/>
            <person name="Hua-Van A."/>
            <person name="Jonkers W."/>
            <person name="Kazan K."/>
            <person name="Kodira C.D."/>
            <person name="Koehrsen M."/>
            <person name="Kumar L."/>
            <person name="Lee Y.H."/>
            <person name="Li L."/>
            <person name="Manners J.M."/>
            <person name="Miranda-Saavedra D."/>
            <person name="Mukherjee M."/>
            <person name="Park G."/>
            <person name="Park J."/>
            <person name="Park S.Y."/>
            <person name="Proctor R.H."/>
            <person name="Regev A."/>
            <person name="Ruiz-Roldan M.C."/>
            <person name="Sain D."/>
            <person name="Sakthikumar S."/>
            <person name="Sykes S."/>
            <person name="Schwartz D.C."/>
            <person name="Turgeon B.G."/>
            <person name="Wapinski I."/>
            <person name="Yoder O."/>
            <person name="Young S."/>
            <person name="Zeng Q."/>
            <person name="Zhou S."/>
            <person name="Galagan J."/>
            <person name="Cuomo C.A."/>
            <person name="Kistler H.C."/>
            <person name="Rep M."/>
        </authorList>
    </citation>
    <scope>NUCLEOTIDE SEQUENCE [LARGE SCALE GENOMIC DNA]</scope>
    <source>
        <strain evidence="6">M3125 / FGSC 7600</strain>
    </source>
</reference>
<dbReference type="GO" id="GO:0005762">
    <property type="term" value="C:mitochondrial large ribosomal subunit"/>
    <property type="evidence" value="ECO:0007669"/>
    <property type="project" value="TreeGrafter"/>
</dbReference>
<gene>
    <name evidence="5" type="ORF">FVEG_05293</name>
</gene>
<dbReference type="Proteomes" id="UP000009096">
    <property type="component" value="Chromosome 3"/>
</dbReference>
<proteinExistence type="inferred from homology"/>
<dbReference type="FunFam" id="2.30.30.790:FF:000007">
    <property type="entry name" value="Mitochondrial ribosomal protein, putative"/>
    <property type="match status" value="1"/>
</dbReference>
<keyword evidence="3" id="KW-0687">Ribonucleoprotein</keyword>
<dbReference type="Pfam" id="PF01245">
    <property type="entry name" value="Ribosomal_L19"/>
    <property type="match status" value="1"/>
</dbReference>
<dbReference type="OrthoDB" id="432645at2759"/>
<dbReference type="RefSeq" id="XP_018750303.1">
    <property type="nucleotide sequence ID" value="XM_018893451.1"/>
</dbReference>
<comment type="similarity">
    <text evidence="1">Belongs to the bacterial ribosomal protein bL19 family.</text>
</comment>
<evidence type="ECO:0000256" key="4">
    <source>
        <dbReference type="SAM" id="MobiDB-lite"/>
    </source>
</evidence>
<evidence type="ECO:0000256" key="3">
    <source>
        <dbReference type="ARBA" id="ARBA00023274"/>
    </source>
</evidence>
<dbReference type="InterPro" id="IPR038657">
    <property type="entry name" value="Ribosomal_bL19_sf"/>
</dbReference>
<dbReference type="EMBL" id="DS022247">
    <property type="protein sequence ID" value="EWG44112.1"/>
    <property type="molecule type" value="Genomic_DNA"/>
</dbReference>
<evidence type="ECO:0008006" key="7">
    <source>
        <dbReference type="Google" id="ProtNLM"/>
    </source>
</evidence>
<name>W7MH33_GIBM7</name>
<organism evidence="5 6">
    <name type="scientific">Gibberella moniliformis (strain M3125 / FGSC 7600)</name>
    <name type="common">Maize ear and stalk rot fungus</name>
    <name type="synonym">Fusarium verticillioides</name>
    <dbReference type="NCBI Taxonomy" id="334819"/>
    <lineage>
        <taxon>Eukaryota</taxon>
        <taxon>Fungi</taxon>
        <taxon>Dikarya</taxon>
        <taxon>Ascomycota</taxon>
        <taxon>Pezizomycotina</taxon>
        <taxon>Sordariomycetes</taxon>
        <taxon>Hypocreomycetidae</taxon>
        <taxon>Hypocreales</taxon>
        <taxon>Nectriaceae</taxon>
        <taxon>Fusarium</taxon>
        <taxon>Fusarium fujikuroi species complex</taxon>
    </lineage>
</organism>
<dbReference type="STRING" id="334819.W7MH33"/>